<dbReference type="EMBL" id="MU003701">
    <property type="protein sequence ID" value="KAF2809472.1"/>
    <property type="molecule type" value="Genomic_DNA"/>
</dbReference>
<dbReference type="Proteomes" id="UP000504636">
    <property type="component" value="Unplaced"/>
</dbReference>
<name>A0A6A6YKS0_9PEZI</name>
<reference evidence="2 4" key="1">
    <citation type="journal article" date="2020" name="Stud. Mycol.">
        <title>101 Dothideomycetes genomes: a test case for predicting lifestyles and emergence of pathogens.</title>
        <authorList>
            <person name="Haridas S."/>
            <person name="Albert R."/>
            <person name="Binder M."/>
            <person name="Bloem J."/>
            <person name="Labutti K."/>
            <person name="Salamov A."/>
            <person name="Andreopoulos B."/>
            <person name="Baker S."/>
            <person name="Barry K."/>
            <person name="Bills G."/>
            <person name="Bluhm B."/>
            <person name="Cannon C."/>
            <person name="Castanera R."/>
            <person name="Culley D."/>
            <person name="Daum C."/>
            <person name="Ezra D."/>
            <person name="Gonzalez J."/>
            <person name="Henrissat B."/>
            <person name="Kuo A."/>
            <person name="Liang C."/>
            <person name="Lipzen A."/>
            <person name="Lutzoni F."/>
            <person name="Magnuson J."/>
            <person name="Mondo S."/>
            <person name="Nolan M."/>
            <person name="Ohm R."/>
            <person name="Pangilinan J."/>
            <person name="Park H.-J."/>
            <person name="Ramirez L."/>
            <person name="Alfaro M."/>
            <person name="Sun H."/>
            <person name="Tritt A."/>
            <person name="Yoshinaga Y."/>
            <person name="Zwiers L.-H."/>
            <person name="Turgeon B."/>
            <person name="Goodwin S."/>
            <person name="Spatafora J."/>
            <person name="Crous P."/>
            <person name="Grigoriev I."/>
        </authorList>
    </citation>
    <scope>NUCLEOTIDE SEQUENCE</scope>
    <source>
        <strain evidence="2 4">CBS 304.34</strain>
    </source>
</reference>
<organism evidence="2">
    <name type="scientific">Mytilinidion resinicola</name>
    <dbReference type="NCBI Taxonomy" id="574789"/>
    <lineage>
        <taxon>Eukaryota</taxon>
        <taxon>Fungi</taxon>
        <taxon>Dikarya</taxon>
        <taxon>Ascomycota</taxon>
        <taxon>Pezizomycotina</taxon>
        <taxon>Dothideomycetes</taxon>
        <taxon>Pleosporomycetidae</taxon>
        <taxon>Mytilinidiales</taxon>
        <taxon>Mytilinidiaceae</taxon>
        <taxon>Mytilinidion</taxon>
    </lineage>
</organism>
<dbReference type="OrthoDB" id="3784677at2759"/>
<gene>
    <name evidence="2 4" type="ORF">BDZ99DRAFT_571289</name>
</gene>
<proteinExistence type="predicted"/>
<evidence type="ECO:0000313" key="2">
    <source>
        <dbReference type="EMBL" id="KAF2809472.1"/>
    </source>
</evidence>
<keyword evidence="3" id="KW-1185">Reference proteome</keyword>
<protein>
    <submittedName>
        <fullName evidence="2 4">Uncharacterized protein</fullName>
    </submittedName>
</protein>
<evidence type="ECO:0000256" key="1">
    <source>
        <dbReference type="SAM" id="MobiDB-lite"/>
    </source>
</evidence>
<evidence type="ECO:0000313" key="3">
    <source>
        <dbReference type="Proteomes" id="UP000504636"/>
    </source>
</evidence>
<reference evidence="4" key="2">
    <citation type="submission" date="2020-04" db="EMBL/GenBank/DDBJ databases">
        <authorList>
            <consortium name="NCBI Genome Project"/>
        </authorList>
    </citation>
    <scope>NUCLEOTIDE SEQUENCE</scope>
    <source>
        <strain evidence="4">CBS 304.34</strain>
    </source>
</reference>
<dbReference type="GeneID" id="54468968"/>
<dbReference type="AlphaFoldDB" id="A0A6A6YKS0"/>
<feature type="region of interest" description="Disordered" evidence="1">
    <location>
        <begin position="175"/>
        <end position="205"/>
    </location>
</feature>
<evidence type="ECO:0000313" key="4">
    <source>
        <dbReference type="RefSeq" id="XP_033576436.1"/>
    </source>
</evidence>
<accession>A0A6A6YKS0</accession>
<sequence length="205" mass="21357">MTHDGPNSQEARHFTEGDLNISRYNDAVAAAGDRDPAMRYGLEGATMLPGRARAGFESVAAGWQNFYLATENHNEHAEGLGDLHAGQLHRLNRAVRGEGPGGGRIVAVASKAPSKRPAAAFLGAAKSARRDWDARMLAVSGVSARRAAPAPIPVAAPITVAAPVPSPVSRPVVVSAPAKPKEKPAEPKAPAKKALGGLMQSKWAN</sequence>
<reference evidence="4" key="3">
    <citation type="submission" date="2025-04" db="UniProtKB">
        <authorList>
            <consortium name="RefSeq"/>
        </authorList>
    </citation>
    <scope>IDENTIFICATION</scope>
    <source>
        <strain evidence="4">CBS 304.34</strain>
    </source>
</reference>
<dbReference type="RefSeq" id="XP_033576436.1">
    <property type="nucleotide sequence ID" value="XM_033728075.1"/>
</dbReference>